<dbReference type="EMBL" id="CM047737">
    <property type="protein sequence ID" value="KAJ0049475.1"/>
    <property type="molecule type" value="Genomic_DNA"/>
</dbReference>
<dbReference type="Proteomes" id="UP001163603">
    <property type="component" value="Chromosome 2"/>
</dbReference>
<sequence>MPKPKPFSSLFRKKPQTLSFQDYYTKWFKTLKKTHLPLIQLSLSSSSSPTLLHSRIDILLHHFLAYYDTLDLAASQENLPQLLFPSWRNSLEIPFLLLGDLHPYLFTNLLRSFLDQETEEGEENDSCDGPWQVMMAWKNVSKHLMNHIDQIECGLRLMVPALMSRIKKVQGGFVGRIAEDWGADREGKRERIEEAMKEAMEEMVSVFMDANRLRKSVITEIVSGLSLYQAALFLEGLAQFLVGLREEEVLGEFKSCKNSHL</sequence>
<evidence type="ECO:0000313" key="2">
    <source>
        <dbReference type="Proteomes" id="UP001163603"/>
    </source>
</evidence>
<reference evidence="2" key="1">
    <citation type="journal article" date="2023" name="G3 (Bethesda)">
        <title>Genome assembly and association tests identify interacting loci associated with vigor, precocity, and sex in interspecific pistachio rootstocks.</title>
        <authorList>
            <person name="Palmer W."/>
            <person name="Jacygrad E."/>
            <person name="Sagayaradj S."/>
            <person name="Cavanaugh K."/>
            <person name="Han R."/>
            <person name="Bertier L."/>
            <person name="Beede B."/>
            <person name="Kafkas S."/>
            <person name="Golino D."/>
            <person name="Preece J."/>
            <person name="Michelmore R."/>
        </authorList>
    </citation>
    <scope>NUCLEOTIDE SEQUENCE [LARGE SCALE GENOMIC DNA]</scope>
</reference>
<organism evidence="1 2">
    <name type="scientific">Pistacia integerrima</name>
    <dbReference type="NCBI Taxonomy" id="434235"/>
    <lineage>
        <taxon>Eukaryota</taxon>
        <taxon>Viridiplantae</taxon>
        <taxon>Streptophyta</taxon>
        <taxon>Embryophyta</taxon>
        <taxon>Tracheophyta</taxon>
        <taxon>Spermatophyta</taxon>
        <taxon>Magnoliopsida</taxon>
        <taxon>eudicotyledons</taxon>
        <taxon>Gunneridae</taxon>
        <taxon>Pentapetalae</taxon>
        <taxon>rosids</taxon>
        <taxon>malvids</taxon>
        <taxon>Sapindales</taxon>
        <taxon>Anacardiaceae</taxon>
        <taxon>Pistacia</taxon>
    </lineage>
</organism>
<gene>
    <name evidence="1" type="ORF">Pint_15921</name>
</gene>
<accession>A0ACC0ZDC0</accession>
<protein>
    <submittedName>
        <fullName evidence="1">Uncharacterized protein</fullName>
    </submittedName>
</protein>
<keyword evidence="2" id="KW-1185">Reference proteome</keyword>
<evidence type="ECO:0000313" key="1">
    <source>
        <dbReference type="EMBL" id="KAJ0049475.1"/>
    </source>
</evidence>
<comment type="caution">
    <text evidence="1">The sequence shown here is derived from an EMBL/GenBank/DDBJ whole genome shotgun (WGS) entry which is preliminary data.</text>
</comment>
<name>A0ACC0ZDC0_9ROSI</name>
<proteinExistence type="predicted"/>